<evidence type="ECO:0000256" key="1">
    <source>
        <dbReference type="ARBA" id="ARBA00010990"/>
    </source>
</evidence>
<protein>
    <submittedName>
        <fullName evidence="4">4'-phosphopantetheinyl transferase superfamily protein</fullName>
    </submittedName>
</protein>
<dbReference type="InterPro" id="IPR008278">
    <property type="entry name" value="4-PPantetheinyl_Trfase_dom"/>
</dbReference>
<sequence length="207" mass="24183">MPLFYQDRPIEDISLAIWHIQEEEAFFLKKVPLSKEIQHPHKRKQHLAGRYLLSFLAPDFPLSEIAIADSRKPYLTGDKYHFSISHCGDYAAAIISTSKRVGIDIEIFDKKVIRIQHKFLNNEELEFTLQNYPGNLSLYTTLWCAKEAIYKWFSFGKVNFKENIRLSTFSLKNKGSFPARFLNEQLAAKLLVRYQLFQDLSMTWVSA</sequence>
<dbReference type="InterPro" id="IPR037143">
    <property type="entry name" value="4-PPantetheinyl_Trfase_dom_sf"/>
</dbReference>
<dbReference type="Proteomes" id="UP000199041">
    <property type="component" value="Unassembled WGS sequence"/>
</dbReference>
<organism evidence="4 5">
    <name type="scientific">Arachidicoccus rhizosphaerae</name>
    <dbReference type="NCBI Taxonomy" id="551991"/>
    <lineage>
        <taxon>Bacteria</taxon>
        <taxon>Pseudomonadati</taxon>
        <taxon>Bacteroidota</taxon>
        <taxon>Chitinophagia</taxon>
        <taxon>Chitinophagales</taxon>
        <taxon>Chitinophagaceae</taxon>
        <taxon>Arachidicoccus</taxon>
    </lineage>
</organism>
<dbReference type="EMBL" id="FNQY01000008">
    <property type="protein sequence ID" value="SEA10138.1"/>
    <property type="molecule type" value="Genomic_DNA"/>
</dbReference>
<comment type="similarity">
    <text evidence="1">Belongs to the P-Pant transferase superfamily. Gsp/Sfp/HetI/AcpT family.</text>
</comment>
<keyword evidence="2 4" id="KW-0808">Transferase</keyword>
<gene>
    <name evidence="4" type="ORF">SAMN05192529_10843</name>
</gene>
<dbReference type="OrthoDB" id="1190494at2"/>
<evidence type="ECO:0000256" key="2">
    <source>
        <dbReference type="ARBA" id="ARBA00022679"/>
    </source>
</evidence>
<evidence type="ECO:0000259" key="3">
    <source>
        <dbReference type="Pfam" id="PF01648"/>
    </source>
</evidence>
<dbReference type="RefSeq" id="WP_091396529.1">
    <property type="nucleotide sequence ID" value="NZ_FNQY01000008.1"/>
</dbReference>
<dbReference type="GO" id="GO:0005829">
    <property type="term" value="C:cytosol"/>
    <property type="evidence" value="ECO:0007669"/>
    <property type="project" value="TreeGrafter"/>
</dbReference>
<reference evidence="4 5" key="1">
    <citation type="submission" date="2016-10" db="EMBL/GenBank/DDBJ databases">
        <authorList>
            <person name="de Groot N.N."/>
        </authorList>
    </citation>
    <scope>NUCLEOTIDE SEQUENCE [LARGE SCALE GENOMIC DNA]</scope>
    <source>
        <strain evidence="4 5">Vu-144</strain>
    </source>
</reference>
<name>A0A1H3YGT7_9BACT</name>
<dbReference type="PANTHER" id="PTHR12215">
    <property type="entry name" value="PHOSPHOPANTETHEINE TRANSFERASE"/>
    <property type="match status" value="1"/>
</dbReference>
<proteinExistence type="inferred from homology"/>
<dbReference type="STRING" id="551991.SAMN05192529_10843"/>
<evidence type="ECO:0000313" key="4">
    <source>
        <dbReference type="EMBL" id="SEA10138.1"/>
    </source>
</evidence>
<dbReference type="GO" id="GO:0000287">
    <property type="term" value="F:magnesium ion binding"/>
    <property type="evidence" value="ECO:0007669"/>
    <property type="project" value="InterPro"/>
</dbReference>
<dbReference type="GO" id="GO:0019878">
    <property type="term" value="P:lysine biosynthetic process via aminoadipic acid"/>
    <property type="evidence" value="ECO:0007669"/>
    <property type="project" value="TreeGrafter"/>
</dbReference>
<dbReference type="InterPro" id="IPR050559">
    <property type="entry name" value="P-Pant_transferase_sf"/>
</dbReference>
<evidence type="ECO:0000313" key="5">
    <source>
        <dbReference type="Proteomes" id="UP000199041"/>
    </source>
</evidence>
<dbReference type="PANTHER" id="PTHR12215:SF10">
    <property type="entry name" value="L-AMINOADIPATE-SEMIALDEHYDE DEHYDROGENASE-PHOSPHOPANTETHEINYL TRANSFERASE"/>
    <property type="match status" value="1"/>
</dbReference>
<accession>A0A1H3YGT7</accession>
<feature type="domain" description="4'-phosphopantetheinyl transferase" evidence="3">
    <location>
        <begin position="100"/>
        <end position="195"/>
    </location>
</feature>
<dbReference type="SUPFAM" id="SSF56214">
    <property type="entry name" value="4'-phosphopantetheinyl transferase"/>
    <property type="match status" value="2"/>
</dbReference>
<dbReference type="AlphaFoldDB" id="A0A1H3YGT7"/>
<keyword evidence="5" id="KW-1185">Reference proteome</keyword>
<dbReference type="Pfam" id="PF01648">
    <property type="entry name" value="ACPS"/>
    <property type="match status" value="1"/>
</dbReference>
<dbReference type="GO" id="GO:0008897">
    <property type="term" value="F:holo-[acyl-carrier-protein] synthase activity"/>
    <property type="evidence" value="ECO:0007669"/>
    <property type="project" value="InterPro"/>
</dbReference>
<dbReference type="Gene3D" id="3.90.470.20">
    <property type="entry name" value="4'-phosphopantetheinyl transferase domain"/>
    <property type="match status" value="2"/>
</dbReference>